<dbReference type="GO" id="GO:0006366">
    <property type="term" value="P:transcription by RNA polymerase II"/>
    <property type="evidence" value="ECO:0007669"/>
    <property type="project" value="InterPro"/>
</dbReference>
<reference evidence="7 8" key="1">
    <citation type="submission" date="2024-03" db="EMBL/GenBank/DDBJ databases">
        <title>Complete genome sequence of the green alga Chloropicon roscoffensis RCC1871.</title>
        <authorList>
            <person name="Lemieux C."/>
            <person name="Pombert J.-F."/>
            <person name="Otis C."/>
            <person name="Turmel M."/>
        </authorList>
    </citation>
    <scope>NUCLEOTIDE SEQUENCE [LARGE SCALE GENOMIC DNA]</scope>
    <source>
        <strain evidence="7 8">RCC1871</strain>
    </source>
</reference>
<evidence type="ECO:0000259" key="6">
    <source>
        <dbReference type="Pfam" id="PF13656"/>
    </source>
</evidence>
<dbReference type="SUPFAM" id="SSF55257">
    <property type="entry name" value="RBP11-like subunits of RNA polymerase"/>
    <property type="match status" value="1"/>
</dbReference>
<keyword evidence="3" id="KW-0804">Transcription</keyword>
<dbReference type="PANTHER" id="PTHR13946:SF16">
    <property type="entry name" value="DNA-DIRECTED RNA POLYMERASE II SUBUNIT RPB11"/>
    <property type="match status" value="1"/>
</dbReference>
<dbReference type="GO" id="GO:0003899">
    <property type="term" value="F:DNA-directed RNA polymerase activity"/>
    <property type="evidence" value="ECO:0007669"/>
    <property type="project" value="InterPro"/>
</dbReference>
<evidence type="ECO:0000256" key="3">
    <source>
        <dbReference type="ARBA" id="ARBA00023163"/>
    </source>
</evidence>
<dbReference type="Proteomes" id="UP001472866">
    <property type="component" value="Chromosome 12"/>
</dbReference>
<dbReference type="InterPro" id="IPR022905">
    <property type="entry name" value="Rpo11-like"/>
</dbReference>
<evidence type="ECO:0000313" key="8">
    <source>
        <dbReference type="Proteomes" id="UP001472866"/>
    </source>
</evidence>
<comment type="subcellular location">
    <subcellularLocation>
        <location evidence="1">Nucleus</location>
    </subcellularLocation>
</comment>
<dbReference type="InterPro" id="IPR036603">
    <property type="entry name" value="RBP11-like"/>
</dbReference>
<dbReference type="InterPro" id="IPR009025">
    <property type="entry name" value="RBP11-like_dimer"/>
</dbReference>
<dbReference type="EMBL" id="CP151512">
    <property type="protein sequence ID" value="WZN65379.1"/>
    <property type="molecule type" value="Genomic_DNA"/>
</dbReference>
<keyword evidence="8" id="KW-1185">Reference proteome</keyword>
<feature type="domain" description="DNA-directed RNA polymerase RBP11-like dimerisation" evidence="6">
    <location>
        <begin position="31"/>
        <end position="104"/>
    </location>
</feature>
<evidence type="ECO:0000256" key="4">
    <source>
        <dbReference type="ARBA" id="ARBA00023242"/>
    </source>
</evidence>
<dbReference type="HAMAP" id="MF_00261">
    <property type="entry name" value="RNApol_arch_Rpo11"/>
    <property type="match status" value="1"/>
</dbReference>
<sequence>MNAQERYEKFVLPDDAHKVTVVKDEKVENAVAITVEREDHTIGNLIRHELHRDREYVQFAGYKVEHPLEHKVKFQVKSSMDRDPVECFKDALERLSDEMSNIEQAIKKKVGVD</sequence>
<dbReference type="PANTHER" id="PTHR13946">
    <property type="entry name" value="DNA-DIRECTED RNA POLYMERASE I,II,III"/>
    <property type="match status" value="1"/>
</dbReference>
<comment type="similarity">
    <text evidence="5">Belongs to the archaeal Rpo11/eukaryotic RPB11/RPC19 RNA polymerase subunit family.</text>
</comment>
<dbReference type="AlphaFoldDB" id="A0AAX4PHI6"/>
<dbReference type="InterPro" id="IPR037685">
    <property type="entry name" value="RBP11"/>
</dbReference>
<dbReference type="Pfam" id="PF13656">
    <property type="entry name" value="RNA_pol_L_2"/>
    <property type="match status" value="1"/>
</dbReference>
<organism evidence="7 8">
    <name type="scientific">Chloropicon roscoffensis</name>
    <dbReference type="NCBI Taxonomy" id="1461544"/>
    <lineage>
        <taxon>Eukaryota</taxon>
        <taxon>Viridiplantae</taxon>
        <taxon>Chlorophyta</taxon>
        <taxon>Chloropicophyceae</taxon>
        <taxon>Chloropicales</taxon>
        <taxon>Chloropicaceae</taxon>
        <taxon>Chloropicon</taxon>
    </lineage>
</organism>
<dbReference type="CDD" id="cd06926">
    <property type="entry name" value="RNAP_II_RPB11"/>
    <property type="match status" value="1"/>
</dbReference>
<protein>
    <submittedName>
        <fullName evidence="7">Subunit Rpb11 of DNA-directed RNA polymerase II</fullName>
    </submittedName>
</protein>
<name>A0AAX4PHI6_9CHLO</name>
<evidence type="ECO:0000313" key="7">
    <source>
        <dbReference type="EMBL" id="WZN65379.1"/>
    </source>
</evidence>
<keyword evidence="2 7" id="KW-0240">DNA-directed RNA polymerase</keyword>
<accession>A0AAX4PHI6</accession>
<evidence type="ECO:0000256" key="1">
    <source>
        <dbReference type="ARBA" id="ARBA00004123"/>
    </source>
</evidence>
<evidence type="ECO:0000256" key="2">
    <source>
        <dbReference type="ARBA" id="ARBA00022478"/>
    </source>
</evidence>
<dbReference type="GO" id="GO:0005665">
    <property type="term" value="C:RNA polymerase II, core complex"/>
    <property type="evidence" value="ECO:0007669"/>
    <property type="project" value="InterPro"/>
</dbReference>
<proteinExistence type="inferred from homology"/>
<dbReference type="GO" id="GO:0046983">
    <property type="term" value="F:protein dimerization activity"/>
    <property type="evidence" value="ECO:0007669"/>
    <property type="project" value="InterPro"/>
</dbReference>
<gene>
    <name evidence="7" type="ORF">HKI87_12g69370</name>
</gene>
<dbReference type="Gene3D" id="3.30.1360.10">
    <property type="entry name" value="RNA polymerase, RBP11-like subunit"/>
    <property type="match status" value="1"/>
</dbReference>
<keyword evidence="4" id="KW-0539">Nucleus</keyword>
<evidence type="ECO:0000256" key="5">
    <source>
        <dbReference type="ARBA" id="ARBA00025751"/>
    </source>
</evidence>